<feature type="region of interest" description="Disordered" evidence="1">
    <location>
        <begin position="28"/>
        <end position="134"/>
    </location>
</feature>
<feature type="compositionally biased region" description="Basic and acidic residues" evidence="1">
    <location>
        <begin position="234"/>
        <end position="252"/>
    </location>
</feature>
<dbReference type="PANTHER" id="PTHR35985:SF1">
    <property type="entry name" value="OS07G0675200 PROTEIN"/>
    <property type="match status" value="1"/>
</dbReference>
<evidence type="ECO:0000313" key="3">
    <source>
        <dbReference type="Proteomes" id="UP000447434"/>
    </source>
</evidence>
<accession>A0A6A4PB90</accession>
<evidence type="ECO:0000313" key="2">
    <source>
        <dbReference type="EMBL" id="KAE9598234.1"/>
    </source>
</evidence>
<proteinExistence type="predicted"/>
<protein>
    <submittedName>
        <fullName evidence="2">Uncharacterized protein</fullName>
    </submittedName>
</protein>
<sequence length="252" mass="28034">MQSRLVYAGKRSSCVLLFFSPNRFTIGRGFGSVNRSETADPTIHSGELEAGPDVHRKPPQGSSQTAEPTIHSGELEAGPDVHRAPPQGTNNNAKNTNNINSNGKNLQSEASPKIKSKGVNQRLEPNLQQKRNEGTISLENVSCVGLDGTPWPNDKDKEHRIGEEQIEDNKDYYEHHKASPLSELEIADTRKPISRATDKTPSEDVIGWLPEQLDTAEESLKRATEIWRQNAMRGDPDAPHSRVLRTLRDEEF</sequence>
<feature type="region of interest" description="Disordered" evidence="1">
    <location>
        <begin position="229"/>
        <end position="252"/>
    </location>
</feature>
<comment type="caution">
    <text evidence="2">The sequence shown here is derived from an EMBL/GenBank/DDBJ whole genome shotgun (WGS) entry which is preliminary data.</text>
</comment>
<gene>
    <name evidence="2" type="ORF">Lalb_Chr15g0078421</name>
</gene>
<reference evidence="3" key="1">
    <citation type="journal article" date="2020" name="Nat. Commun.">
        <title>Genome sequence of the cluster root forming white lupin.</title>
        <authorList>
            <person name="Hufnagel B."/>
            <person name="Marques A."/>
            <person name="Soriano A."/>
            <person name="Marques L."/>
            <person name="Divol F."/>
            <person name="Doumas P."/>
            <person name="Sallet E."/>
            <person name="Mancinotti D."/>
            <person name="Carrere S."/>
            <person name="Marande W."/>
            <person name="Arribat S."/>
            <person name="Keller J."/>
            <person name="Huneau C."/>
            <person name="Blein T."/>
            <person name="Aime D."/>
            <person name="Laguerre M."/>
            <person name="Taylor J."/>
            <person name="Schubert V."/>
            <person name="Nelson M."/>
            <person name="Geu-Flores F."/>
            <person name="Crespi M."/>
            <person name="Gallardo-Guerrero K."/>
            <person name="Delaux P.-M."/>
            <person name="Salse J."/>
            <person name="Berges H."/>
            <person name="Guyot R."/>
            <person name="Gouzy J."/>
            <person name="Peret B."/>
        </authorList>
    </citation>
    <scope>NUCLEOTIDE SEQUENCE [LARGE SCALE GENOMIC DNA]</scope>
    <source>
        <strain evidence="3">cv. Amiga</strain>
    </source>
</reference>
<keyword evidence="3" id="KW-1185">Reference proteome</keyword>
<feature type="compositionally biased region" description="Low complexity" evidence="1">
    <location>
        <begin position="88"/>
        <end position="105"/>
    </location>
</feature>
<dbReference type="PANTHER" id="PTHR35985">
    <property type="entry name" value="OS07G0675200 PROTEIN"/>
    <property type="match status" value="1"/>
</dbReference>
<dbReference type="Proteomes" id="UP000447434">
    <property type="component" value="Chromosome 15"/>
</dbReference>
<name>A0A6A4PB90_LUPAL</name>
<dbReference type="AlphaFoldDB" id="A0A6A4PB90"/>
<dbReference type="EMBL" id="WOCE01000015">
    <property type="protein sequence ID" value="KAE9598234.1"/>
    <property type="molecule type" value="Genomic_DNA"/>
</dbReference>
<evidence type="ECO:0000256" key="1">
    <source>
        <dbReference type="SAM" id="MobiDB-lite"/>
    </source>
</evidence>
<organism evidence="2 3">
    <name type="scientific">Lupinus albus</name>
    <name type="common">White lupine</name>
    <name type="synonym">Lupinus termis</name>
    <dbReference type="NCBI Taxonomy" id="3870"/>
    <lineage>
        <taxon>Eukaryota</taxon>
        <taxon>Viridiplantae</taxon>
        <taxon>Streptophyta</taxon>
        <taxon>Embryophyta</taxon>
        <taxon>Tracheophyta</taxon>
        <taxon>Spermatophyta</taxon>
        <taxon>Magnoliopsida</taxon>
        <taxon>eudicotyledons</taxon>
        <taxon>Gunneridae</taxon>
        <taxon>Pentapetalae</taxon>
        <taxon>rosids</taxon>
        <taxon>fabids</taxon>
        <taxon>Fabales</taxon>
        <taxon>Fabaceae</taxon>
        <taxon>Papilionoideae</taxon>
        <taxon>50 kb inversion clade</taxon>
        <taxon>genistoids sensu lato</taxon>
        <taxon>core genistoids</taxon>
        <taxon>Genisteae</taxon>
        <taxon>Lupinus</taxon>
    </lineage>
</organism>
<dbReference type="OrthoDB" id="779250at2759"/>